<organism evidence="2 3">
    <name type="scientific">Rubripirellula amarantea</name>
    <dbReference type="NCBI Taxonomy" id="2527999"/>
    <lineage>
        <taxon>Bacteria</taxon>
        <taxon>Pseudomonadati</taxon>
        <taxon>Planctomycetota</taxon>
        <taxon>Planctomycetia</taxon>
        <taxon>Pirellulales</taxon>
        <taxon>Pirellulaceae</taxon>
        <taxon>Rubripirellula</taxon>
    </lineage>
</organism>
<evidence type="ECO:0000313" key="2">
    <source>
        <dbReference type="EMBL" id="TWT49778.1"/>
    </source>
</evidence>
<dbReference type="InterPro" id="IPR012902">
    <property type="entry name" value="N_methyl_site"/>
</dbReference>
<dbReference type="Pfam" id="PF07596">
    <property type="entry name" value="SBP_bac_10"/>
    <property type="match status" value="1"/>
</dbReference>
<dbReference type="InterPro" id="IPR045584">
    <property type="entry name" value="Pilin-like"/>
</dbReference>
<evidence type="ECO:0000313" key="3">
    <source>
        <dbReference type="Proteomes" id="UP000316598"/>
    </source>
</evidence>
<dbReference type="AlphaFoldDB" id="A0A5C5WG78"/>
<dbReference type="Pfam" id="PF07963">
    <property type="entry name" value="N_methyl"/>
    <property type="match status" value="1"/>
</dbReference>
<feature type="domain" description="DUF1559" evidence="1">
    <location>
        <begin position="34"/>
        <end position="326"/>
    </location>
</feature>
<gene>
    <name evidence="2" type="ORF">Pla22_49800</name>
</gene>
<dbReference type="NCBIfam" id="TIGR02532">
    <property type="entry name" value="IV_pilin_GFxxxE"/>
    <property type="match status" value="1"/>
</dbReference>
<dbReference type="InterPro" id="IPR011453">
    <property type="entry name" value="DUF1559"/>
</dbReference>
<dbReference type="Proteomes" id="UP000316598">
    <property type="component" value="Unassembled WGS sequence"/>
</dbReference>
<keyword evidence="3" id="KW-1185">Reference proteome</keyword>
<sequence length="344" mass="37601">MTKKSVSSGFTLVELLVVIAIIGILVGLLLPAVQAAREAARRMSCSNNMKQVVLAIHNYESVMKELPPAWSKPAMTGDGWSLQARILPYLENSALDNAIDFAAGYGAATITVNGHTLPVSAYRVPTYLCPSEILDEQRAGDNGAEHYPLTYAYNAGIWFVYDPVDPDNSLDDKIGEGMFTAWKGRRFRDCLDGLSNTLAMSEVKAWNPYYRDAGNTGDVIMPEVAEDVCTLAGSFKTDTGHTEWVDGRVHQSGFTTTFTPNTKVLCEVGGIEYDVDFTNFREGKTATAPVPRTYAAVTSRSYHTGGVMVGILDGSVRFFTDSIDRELWQDLSTRAGHEVVAMPD</sequence>
<dbReference type="PROSITE" id="PS00409">
    <property type="entry name" value="PROKAR_NTER_METHYL"/>
    <property type="match status" value="1"/>
</dbReference>
<dbReference type="InterPro" id="IPR027558">
    <property type="entry name" value="Pre_pil_HX9DG_C"/>
</dbReference>
<dbReference type="SUPFAM" id="SSF54523">
    <property type="entry name" value="Pili subunits"/>
    <property type="match status" value="1"/>
</dbReference>
<comment type="caution">
    <text evidence="2">The sequence shown here is derived from an EMBL/GenBank/DDBJ whole genome shotgun (WGS) entry which is preliminary data.</text>
</comment>
<dbReference type="PANTHER" id="PTHR30093:SF2">
    <property type="entry name" value="TYPE II SECRETION SYSTEM PROTEIN H"/>
    <property type="match status" value="1"/>
</dbReference>
<protein>
    <recommendedName>
        <fullName evidence="1">DUF1559 domain-containing protein</fullName>
    </recommendedName>
</protein>
<dbReference type="NCBIfam" id="TIGR04294">
    <property type="entry name" value="pre_pil_HX9DG"/>
    <property type="match status" value="1"/>
</dbReference>
<name>A0A5C5WG78_9BACT</name>
<proteinExistence type="predicted"/>
<dbReference type="PANTHER" id="PTHR30093">
    <property type="entry name" value="GENERAL SECRETION PATHWAY PROTEIN G"/>
    <property type="match status" value="1"/>
</dbReference>
<dbReference type="RefSeq" id="WP_146517311.1">
    <property type="nucleotide sequence ID" value="NZ_SJPI01000003.1"/>
</dbReference>
<reference evidence="2 3" key="1">
    <citation type="submission" date="2019-02" db="EMBL/GenBank/DDBJ databases">
        <title>Deep-cultivation of Planctomycetes and their phenomic and genomic characterization uncovers novel biology.</title>
        <authorList>
            <person name="Wiegand S."/>
            <person name="Jogler M."/>
            <person name="Boedeker C."/>
            <person name="Pinto D."/>
            <person name="Vollmers J."/>
            <person name="Rivas-Marin E."/>
            <person name="Kohn T."/>
            <person name="Peeters S.H."/>
            <person name="Heuer A."/>
            <person name="Rast P."/>
            <person name="Oberbeckmann S."/>
            <person name="Bunk B."/>
            <person name="Jeske O."/>
            <person name="Meyerdierks A."/>
            <person name="Storesund J.E."/>
            <person name="Kallscheuer N."/>
            <person name="Luecker S."/>
            <person name="Lage O.M."/>
            <person name="Pohl T."/>
            <person name="Merkel B.J."/>
            <person name="Hornburger P."/>
            <person name="Mueller R.-W."/>
            <person name="Bruemmer F."/>
            <person name="Labrenz M."/>
            <person name="Spormann A.M."/>
            <person name="Op Den Camp H."/>
            <person name="Overmann J."/>
            <person name="Amann R."/>
            <person name="Jetten M.S.M."/>
            <person name="Mascher T."/>
            <person name="Medema M.H."/>
            <person name="Devos D.P."/>
            <person name="Kaster A.-K."/>
            <person name="Ovreas L."/>
            <person name="Rohde M."/>
            <person name="Galperin M.Y."/>
            <person name="Jogler C."/>
        </authorList>
    </citation>
    <scope>NUCLEOTIDE SEQUENCE [LARGE SCALE GENOMIC DNA]</scope>
    <source>
        <strain evidence="2 3">Pla22</strain>
    </source>
</reference>
<dbReference type="Gene3D" id="3.30.700.10">
    <property type="entry name" value="Glycoprotein, Type 4 Pilin"/>
    <property type="match status" value="1"/>
</dbReference>
<dbReference type="OrthoDB" id="254858at2"/>
<accession>A0A5C5WG78</accession>
<evidence type="ECO:0000259" key="1">
    <source>
        <dbReference type="Pfam" id="PF07596"/>
    </source>
</evidence>
<dbReference type="EMBL" id="SJPI01000003">
    <property type="protein sequence ID" value="TWT49778.1"/>
    <property type="molecule type" value="Genomic_DNA"/>
</dbReference>